<dbReference type="AlphaFoldDB" id="A0A3M8VJJ2"/>
<evidence type="ECO:0000256" key="4">
    <source>
        <dbReference type="ARBA" id="ARBA00022807"/>
    </source>
</evidence>
<dbReference type="InterPro" id="IPR000064">
    <property type="entry name" value="NLP_P60_dom"/>
</dbReference>
<protein>
    <submittedName>
        <fullName evidence="8">Peptidoglycan endopeptidase</fullName>
    </submittedName>
</protein>
<reference evidence="8 9" key="1">
    <citation type="submission" date="2018-11" db="EMBL/GenBank/DDBJ databases">
        <title>The Potential of Streptomyces as Biocontrol Agents against the Tomato grey mould, Botrytis cinerea (Gray mold) Frontiers in Microbiology.</title>
        <authorList>
            <person name="Li D."/>
        </authorList>
    </citation>
    <scope>NUCLEOTIDE SEQUENCE [LARGE SCALE GENOMIC DNA]</scope>
    <source>
        <strain evidence="8 9">NEAU-LD23</strain>
    </source>
</reference>
<sequence>MASHRKPRTRIPTAAASTGRRTAVGFTTAALASVTLLSQTANAAPGDPKPGTTQSIEAVKEKVDTLYHQAETATQHYNAAKERSEQQRTKVNRMMDDVAENTEKLNEARRTLGTYAAAQYRNGGMTSSAASLLFSNDPQDLFDQSHLMNRMAGSQKRAVDDFQTQAAKAAKERREAAKSLESLTETQRELKTKKKSVQDKLAQARRLLANLTAKEKARLAAIEKKKAEEARRKAAELAEKQREAAAQQKQQEQEQEQQSSGGSSSGSGSSSAGSSTATNSTKAAKAIDFAESQLGKPYVWGATGPNSYDCSGLTQAAWKAAGVSLPRTTWDQVKAGTRVSTSDLEPGDLVFFYDDISHVGLYIGDGMMIHAPKPGDVVKKAPITEMPIYGSVRPA</sequence>
<evidence type="ECO:0000256" key="5">
    <source>
        <dbReference type="SAM" id="MobiDB-lite"/>
    </source>
</evidence>
<evidence type="ECO:0000256" key="3">
    <source>
        <dbReference type="ARBA" id="ARBA00022801"/>
    </source>
</evidence>
<dbReference type="RefSeq" id="WP_123104718.1">
    <property type="nucleotide sequence ID" value="NZ_RIBZ01000328.1"/>
</dbReference>
<evidence type="ECO:0000259" key="7">
    <source>
        <dbReference type="PROSITE" id="PS51935"/>
    </source>
</evidence>
<dbReference type="PANTHER" id="PTHR47359:SF3">
    <property type="entry name" value="NLP_P60 DOMAIN-CONTAINING PROTEIN-RELATED"/>
    <property type="match status" value="1"/>
</dbReference>
<evidence type="ECO:0000256" key="6">
    <source>
        <dbReference type="SAM" id="SignalP"/>
    </source>
</evidence>
<dbReference type="GO" id="GO:0006508">
    <property type="term" value="P:proteolysis"/>
    <property type="evidence" value="ECO:0007669"/>
    <property type="project" value="UniProtKB-KW"/>
</dbReference>
<keyword evidence="4" id="KW-0788">Thiol protease</keyword>
<feature type="compositionally biased region" description="Low complexity" evidence="5">
    <location>
        <begin position="244"/>
        <end position="279"/>
    </location>
</feature>
<keyword evidence="2" id="KW-0645">Protease</keyword>
<dbReference type="Pfam" id="PF00877">
    <property type="entry name" value="NLPC_P60"/>
    <property type="match status" value="1"/>
</dbReference>
<dbReference type="EMBL" id="RIBZ01000328">
    <property type="protein sequence ID" value="RNG17790.1"/>
    <property type="molecule type" value="Genomic_DNA"/>
</dbReference>
<feature type="region of interest" description="Disordered" evidence="5">
    <location>
        <begin position="232"/>
        <end position="279"/>
    </location>
</feature>
<dbReference type="GO" id="GO:0008234">
    <property type="term" value="F:cysteine-type peptidase activity"/>
    <property type="evidence" value="ECO:0007669"/>
    <property type="project" value="UniProtKB-KW"/>
</dbReference>
<organism evidence="8 9">
    <name type="scientific">Streptomyces botrytidirepellens</name>
    <dbReference type="NCBI Taxonomy" id="2486417"/>
    <lineage>
        <taxon>Bacteria</taxon>
        <taxon>Bacillati</taxon>
        <taxon>Actinomycetota</taxon>
        <taxon>Actinomycetes</taxon>
        <taxon>Kitasatosporales</taxon>
        <taxon>Streptomycetaceae</taxon>
        <taxon>Streptomyces</taxon>
    </lineage>
</organism>
<comment type="caution">
    <text evidence="8">The sequence shown here is derived from an EMBL/GenBank/DDBJ whole genome shotgun (WGS) entry which is preliminary data.</text>
</comment>
<name>A0A3M8VJJ2_9ACTN</name>
<proteinExistence type="inferred from homology"/>
<keyword evidence="3" id="KW-0378">Hydrolase</keyword>
<evidence type="ECO:0000256" key="2">
    <source>
        <dbReference type="ARBA" id="ARBA00022670"/>
    </source>
</evidence>
<keyword evidence="9" id="KW-1185">Reference proteome</keyword>
<feature type="compositionally biased region" description="Basic and acidic residues" evidence="5">
    <location>
        <begin position="232"/>
        <end position="243"/>
    </location>
</feature>
<feature type="domain" description="NlpC/P60" evidence="7">
    <location>
        <begin position="280"/>
        <end position="395"/>
    </location>
</feature>
<dbReference type="InterPro" id="IPR051794">
    <property type="entry name" value="PG_Endopeptidase_C40"/>
</dbReference>
<dbReference type="Gene3D" id="3.90.1720.10">
    <property type="entry name" value="endopeptidase domain like (from Nostoc punctiforme)"/>
    <property type="match status" value="1"/>
</dbReference>
<evidence type="ECO:0000313" key="9">
    <source>
        <dbReference type="Proteomes" id="UP000275401"/>
    </source>
</evidence>
<dbReference type="PANTHER" id="PTHR47359">
    <property type="entry name" value="PEPTIDOGLYCAN DL-ENDOPEPTIDASE CWLO"/>
    <property type="match status" value="1"/>
</dbReference>
<dbReference type="InterPro" id="IPR038765">
    <property type="entry name" value="Papain-like_cys_pep_sf"/>
</dbReference>
<gene>
    <name evidence="8" type="ORF">EEJ42_29555</name>
</gene>
<evidence type="ECO:0000256" key="1">
    <source>
        <dbReference type="ARBA" id="ARBA00007074"/>
    </source>
</evidence>
<accession>A0A3M8VJJ2</accession>
<dbReference type="Proteomes" id="UP000275401">
    <property type="component" value="Unassembled WGS sequence"/>
</dbReference>
<evidence type="ECO:0000313" key="8">
    <source>
        <dbReference type="EMBL" id="RNG17790.1"/>
    </source>
</evidence>
<comment type="similarity">
    <text evidence="1">Belongs to the peptidase C40 family.</text>
</comment>
<dbReference type="SUPFAM" id="SSF54001">
    <property type="entry name" value="Cysteine proteinases"/>
    <property type="match status" value="1"/>
</dbReference>
<feature type="region of interest" description="Disordered" evidence="5">
    <location>
        <begin position="175"/>
        <end position="198"/>
    </location>
</feature>
<feature type="chain" id="PRO_5018142804" evidence="6">
    <location>
        <begin position="44"/>
        <end position="395"/>
    </location>
</feature>
<dbReference type="Gene3D" id="6.10.250.3150">
    <property type="match status" value="1"/>
</dbReference>
<feature type="signal peptide" evidence="6">
    <location>
        <begin position="1"/>
        <end position="43"/>
    </location>
</feature>
<dbReference type="PROSITE" id="PS51935">
    <property type="entry name" value="NLPC_P60"/>
    <property type="match status" value="1"/>
</dbReference>
<feature type="region of interest" description="Disordered" evidence="5">
    <location>
        <begin position="1"/>
        <end position="20"/>
    </location>
</feature>
<keyword evidence="6" id="KW-0732">Signal</keyword>